<accession>A0A2M8W441</accession>
<dbReference type="Proteomes" id="UP000231586">
    <property type="component" value="Unassembled WGS sequence"/>
</dbReference>
<proteinExistence type="predicted"/>
<keyword evidence="1" id="KW-0547">Nucleotide-binding</keyword>
<organism evidence="3 4">
    <name type="scientific">Luteimicrobium subarcticum</name>
    <dbReference type="NCBI Taxonomy" id="620910"/>
    <lineage>
        <taxon>Bacteria</taxon>
        <taxon>Bacillati</taxon>
        <taxon>Actinomycetota</taxon>
        <taxon>Actinomycetes</taxon>
        <taxon>Micrococcales</taxon>
        <taxon>Luteimicrobium</taxon>
    </lineage>
</organism>
<dbReference type="GO" id="GO:0046872">
    <property type="term" value="F:metal ion binding"/>
    <property type="evidence" value="ECO:0007669"/>
    <property type="project" value="InterPro"/>
</dbReference>
<dbReference type="RefSeq" id="WP_157803865.1">
    <property type="nucleotide sequence ID" value="NZ_PGTZ01000011.1"/>
</dbReference>
<comment type="caution">
    <text evidence="3">The sequence shown here is derived from an EMBL/GenBank/DDBJ whole genome shotgun (WGS) entry which is preliminary data.</text>
</comment>
<dbReference type="InterPro" id="IPR011761">
    <property type="entry name" value="ATP-grasp"/>
</dbReference>
<dbReference type="PROSITE" id="PS50975">
    <property type="entry name" value="ATP_GRASP"/>
    <property type="match status" value="1"/>
</dbReference>
<reference evidence="3 4" key="1">
    <citation type="submission" date="2017-11" db="EMBL/GenBank/DDBJ databases">
        <title>Genomic Encyclopedia of Archaeal and Bacterial Type Strains, Phase II (KMG-II): From Individual Species to Whole Genera.</title>
        <authorList>
            <person name="Goeker M."/>
        </authorList>
    </citation>
    <scope>NUCLEOTIDE SEQUENCE [LARGE SCALE GENOMIC DNA]</scope>
    <source>
        <strain evidence="3 4">DSM 22413</strain>
    </source>
</reference>
<evidence type="ECO:0000313" key="4">
    <source>
        <dbReference type="Proteomes" id="UP000231586"/>
    </source>
</evidence>
<evidence type="ECO:0000313" key="3">
    <source>
        <dbReference type="EMBL" id="PJI85678.1"/>
    </source>
</evidence>
<evidence type="ECO:0000256" key="1">
    <source>
        <dbReference type="PROSITE-ProRule" id="PRU00409"/>
    </source>
</evidence>
<dbReference type="AlphaFoldDB" id="A0A2M8W441"/>
<keyword evidence="3" id="KW-0436">Ligase</keyword>
<dbReference type="SUPFAM" id="SSF56059">
    <property type="entry name" value="Glutathione synthetase ATP-binding domain-like"/>
    <property type="match status" value="1"/>
</dbReference>
<name>A0A2M8W441_9MICO</name>
<evidence type="ECO:0000259" key="2">
    <source>
        <dbReference type="PROSITE" id="PS50975"/>
    </source>
</evidence>
<keyword evidence="1" id="KW-0067">ATP-binding</keyword>
<dbReference type="OrthoDB" id="5420347at2"/>
<gene>
    <name evidence="3" type="ORF">CLV34_2868</name>
</gene>
<dbReference type="PANTHER" id="PTHR23132:SF23">
    <property type="entry name" value="D-ALANINE--D-ALANINE LIGASE B"/>
    <property type="match status" value="1"/>
</dbReference>
<dbReference type="PANTHER" id="PTHR23132">
    <property type="entry name" value="D-ALANINE--D-ALANINE LIGASE"/>
    <property type="match status" value="1"/>
</dbReference>
<protein>
    <submittedName>
        <fullName evidence="3">D-aspartate ligase</fullName>
    </submittedName>
</protein>
<dbReference type="Gene3D" id="3.30.470.20">
    <property type="entry name" value="ATP-grasp fold, B domain"/>
    <property type="match status" value="1"/>
</dbReference>
<sequence length="413" mass="46498">MSYGNDDFVPIVLGTNLNAYNMARSLHEAYGVRTLALGRFAVRETADSQIVGVRAYRDFQDPERIVATLLEIADELDRERPGRTLVLLPLIEFYTNVVLEHRAALEQRFTIPLVGQAAADRLMNKTDFYRTCAELGVPHPESVIVSPATPLDETFGTRLPFGFPVICKPSNTDTYPRVRFEGKQKVYLVPDAAALRELCARIFAAGYADDLVVQEYLAGDESVMRVANTYSDRNGQTVFQSLGQVVVTEYDPKMVGNNNAIVSIRDDELAASIRTFLDGVGYTGTANFDVMLDRRTGLSKLLEINLRPGATSYYTMAGGGNLARAVIDDVVYRRSQPLTVTSRERLWLNVPYPVVRWFAPEPLRPLLRSARRAGTVHTLKYGPDMSWRRRLDVARIDLRHVLDYVRYAKNRPR</sequence>
<dbReference type="GO" id="GO:0008716">
    <property type="term" value="F:D-alanine-D-alanine ligase activity"/>
    <property type="evidence" value="ECO:0007669"/>
    <property type="project" value="TreeGrafter"/>
</dbReference>
<feature type="domain" description="ATP-grasp" evidence="2">
    <location>
        <begin position="129"/>
        <end position="331"/>
    </location>
</feature>
<dbReference type="GO" id="GO:0005524">
    <property type="term" value="F:ATP binding"/>
    <property type="evidence" value="ECO:0007669"/>
    <property type="project" value="UniProtKB-UniRule"/>
</dbReference>
<dbReference type="EMBL" id="PGTZ01000011">
    <property type="protein sequence ID" value="PJI85678.1"/>
    <property type="molecule type" value="Genomic_DNA"/>
</dbReference>
<keyword evidence="4" id="KW-1185">Reference proteome</keyword>